<dbReference type="RefSeq" id="WP_330088343.1">
    <property type="nucleotide sequence ID" value="NZ_JAUGZK010000009.1"/>
</dbReference>
<name>A0ABU7JH56_9GAMM</name>
<proteinExistence type="predicted"/>
<accession>A0ABU7JH56</accession>
<comment type="caution">
    <text evidence="2">The sequence shown here is derived from an EMBL/GenBank/DDBJ whole genome shotgun (WGS) entry which is preliminary data.</text>
</comment>
<gene>
    <name evidence="2" type="ORF">QWF21_12270</name>
</gene>
<evidence type="ECO:0000313" key="3">
    <source>
        <dbReference type="Proteomes" id="UP001339167"/>
    </source>
</evidence>
<organism evidence="2 3">
    <name type="scientific">Alkalimonas mucilaginosa</name>
    <dbReference type="NCBI Taxonomy" id="3057676"/>
    <lineage>
        <taxon>Bacteria</taxon>
        <taxon>Pseudomonadati</taxon>
        <taxon>Pseudomonadota</taxon>
        <taxon>Gammaproteobacteria</taxon>
        <taxon>Alkalimonas</taxon>
    </lineage>
</organism>
<protein>
    <submittedName>
        <fullName evidence="2">Uncharacterized protein</fullName>
    </submittedName>
</protein>
<evidence type="ECO:0000256" key="1">
    <source>
        <dbReference type="SAM" id="MobiDB-lite"/>
    </source>
</evidence>
<feature type="region of interest" description="Disordered" evidence="1">
    <location>
        <begin position="81"/>
        <end position="106"/>
    </location>
</feature>
<keyword evidence="3" id="KW-1185">Reference proteome</keyword>
<sequence>MQILTFNVQKTAISAKYHFLIKLLMRYFLQFQVIFQQQKGDVMMKVALLVVFTCFMGTAMASDDPCDSILDIDDWLQCISVDDQPPMQPQGPGSGGTGGKDKQTES</sequence>
<evidence type="ECO:0000313" key="2">
    <source>
        <dbReference type="EMBL" id="MEE2025021.1"/>
    </source>
</evidence>
<dbReference type="Proteomes" id="UP001339167">
    <property type="component" value="Unassembled WGS sequence"/>
</dbReference>
<reference evidence="2 3" key="1">
    <citation type="submission" date="2023-06" db="EMBL/GenBank/DDBJ databases">
        <title>Alkalimonas sp., MEB004 an alkaliphilic bacterium isolated from Lonar Lake, India.</title>
        <authorList>
            <person name="Joshi A."/>
            <person name="Thite S."/>
        </authorList>
    </citation>
    <scope>NUCLEOTIDE SEQUENCE [LARGE SCALE GENOMIC DNA]</scope>
    <source>
        <strain evidence="2 3">MEB004</strain>
    </source>
</reference>
<dbReference type="EMBL" id="JAUGZK010000009">
    <property type="protein sequence ID" value="MEE2025021.1"/>
    <property type="molecule type" value="Genomic_DNA"/>
</dbReference>